<feature type="domain" description="ABC transmembrane type-1" evidence="9">
    <location>
        <begin position="93"/>
        <end position="286"/>
    </location>
</feature>
<evidence type="ECO:0000256" key="5">
    <source>
        <dbReference type="ARBA" id="ARBA00022989"/>
    </source>
</evidence>
<feature type="transmembrane region" description="Helical" evidence="7">
    <location>
        <begin position="222"/>
        <end position="240"/>
    </location>
</feature>
<comment type="subcellular location">
    <subcellularLocation>
        <location evidence="1 7">Cell membrane</location>
        <topology evidence="1 7">Multi-pass membrane protein</topology>
    </subcellularLocation>
</comment>
<feature type="compositionally biased region" description="Basic and acidic residues" evidence="8">
    <location>
        <begin position="7"/>
        <end position="17"/>
    </location>
</feature>
<dbReference type="InterPro" id="IPR050366">
    <property type="entry name" value="BP-dependent_transpt_permease"/>
</dbReference>
<keyword evidence="2 7" id="KW-0813">Transport</keyword>
<dbReference type="Pfam" id="PF00528">
    <property type="entry name" value="BPD_transp_1"/>
    <property type="match status" value="1"/>
</dbReference>
<dbReference type="RefSeq" id="WP_189470880.1">
    <property type="nucleotide sequence ID" value="NZ_BMXS01000018.1"/>
</dbReference>
<evidence type="ECO:0000256" key="1">
    <source>
        <dbReference type="ARBA" id="ARBA00004651"/>
    </source>
</evidence>
<proteinExistence type="inferred from homology"/>
<name>A0ABQ2Z3F0_9GAMM</name>
<evidence type="ECO:0000256" key="6">
    <source>
        <dbReference type="ARBA" id="ARBA00023136"/>
    </source>
</evidence>
<evidence type="ECO:0000256" key="8">
    <source>
        <dbReference type="SAM" id="MobiDB-lite"/>
    </source>
</evidence>
<evidence type="ECO:0000256" key="3">
    <source>
        <dbReference type="ARBA" id="ARBA00022475"/>
    </source>
</evidence>
<protein>
    <submittedName>
        <fullName evidence="10">DNA-directed RNA polymerase subunit alpha</fullName>
    </submittedName>
</protein>
<comment type="caution">
    <text evidence="10">The sequence shown here is derived from an EMBL/GenBank/DDBJ whole genome shotgun (WGS) entry which is preliminary data.</text>
</comment>
<feature type="transmembrane region" description="Helical" evidence="7">
    <location>
        <begin position="66"/>
        <end position="83"/>
    </location>
</feature>
<feature type="transmembrane region" description="Helical" evidence="7">
    <location>
        <begin position="95"/>
        <end position="124"/>
    </location>
</feature>
<evidence type="ECO:0000256" key="4">
    <source>
        <dbReference type="ARBA" id="ARBA00022692"/>
    </source>
</evidence>
<dbReference type="InterPro" id="IPR000515">
    <property type="entry name" value="MetI-like"/>
</dbReference>
<reference evidence="11" key="1">
    <citation type="journal article" date="2019" name="Int. J. Syst. Evol. Microbiol.">
        <title>The Global Catalogue of Microorganisms (GCM) 10K type strain sequencing project: providing services to taxonomists for standard genome sequencing and annotation.</title>
        <authorList>
            <consortium name="The Broad Institute Genomics Platform"/>
            <consortium name="The Broad Institute Genome Sequencing Center for Infectious Disease"/>
            <person name="Wu L."/>
            <person name="Ma J."/>
        </authorList>
    </citation>
    <scope>NUCLEOTIDE SEQUENCE [LARGE SCALE GENOMIC DNA]</scope>
    <source>
        <strain evidence="11">KCTC 22228</strain>
    </source>
</reference>
<comment type="similarity">
    <text evidence="7">Belongs to the binding-protein-dependent transport system permease family.</text>
</comment>
<feature type="transmembrane region" description="Helical" evidence="7">
    <location>
        <begin position="34"/>
        <end position="54"/>
    </location>
</feature>
<evidence type="ECO:0000256" key="2">
    <source>
        <dbReference type="ARBA" id="ARBA00022448"/>
    </source>
</evidence>
<feature type="transmembrane region" description="Helical" evidence="7">
    <location>
        <begin position="260"/>
        <end position="282"/>
    </location>
</feature>
<keyword evidence="5 7" id="KW-1133">Transmembrane helix</keyword>
<keyword evidence="4 7" id="KW-0812">Transmembrane</keyword>
<keyword evidence="10" id="KW-0240">DNA-directed RNA polymerase</keyword>
<dbReference type="Gene3D" id="1.10.3720.10">
    <property type="entry name" value="MetI-like"/>
    <property type="match status" value="1"/>
</dbReference>
<evidence type="ECO:0000313" key="11">
    <source>
        <dbReference type="Proteomes" id="UP000653056"/>
    </source>
</evidence>
<organism evidence="10 11">
    <name type="scientific">Litchfieldella qijiaojingensis</name>
    <dbReference type="NCBI Taxonomy" id="980347"/>
    <lineage>
        <taxon>Bacteria</taxon>
        <taxon>Pseudomonadati</taxon>
        <taxon>Pseudomonadota</taxon>
        <taxon>Gammaproteobacteria</taxon>
        <taxon>Oceanospirillales</taxon>
        <taxon>Halomonadaceae</taxon>
        <taxon>Litchfieldella</taxon>
    </lineage>
</organism>
<accession>A0ABQ2Z3F0</accession>
<dbReference type="InterPro" id="IPR035906">
    <property type="entry name" value="MetI-like_sf"/>
</dbReference>
<dbReference type="Proteomes" id="UP000653056">
    <property type="component" value="Unassembled WGS sequence"/>
</dbReference>
<feature type="transmembrane region" description="Helical" evidence="7">
    <location>
        <begin position="144"/>
        <end position="168"/>
    </location>
</feature>
<dbReference type="PANTHER" id="PTHR43386">
    <property type="entry name" value="OLIGOPEPTIDE TRANSPORT SYSTEM PERMEASE PROTEIN APPC"/>
    <property type="match status" value="1"/>
</dbReference>
<evidence type="ECO:0000259" key="9">
    <source>
        <dbReference type="PROSITE" id="PS50928"/>
    </source>
</evidence>
<dbReference type="PROSITE" id="PS50928">
    <property type="entry name" value="ABC_TM1"/>
    <property type="match status" value="1"/>
</dbReference>
<sequence>MNNSLLDSRRPSSEPESRVSAPQRHAKPFNLTRWVGATLVIFWLLVAIFGPMLAPHPVGALVADKIYSGASAAFPLGTDYLGRDMLSRILTGARYTVGLALIAALLSSLIGASLGMLAALAPRWLDESVSRLNDALISIPSKMLALVMVSAFGASIPLLILTAVISYAPGAFRISRSLAANIATLEYVQVARTRGEGKLYIAAVEVLPNMFHPVLTDMGMRFVFIVLLLSGMSFLGLGVQPPMADLGSLVRENIGGLSQGALAVIGPALAIGTLTIGANLLIDSLSANRGQQGE</sequence>
<keyword evidence="6 7" id="KW-0472">Membrane</keyword>
<dbReference type="GO" id="GO:0000428">
    <property type="term" value="C:DNA-directed RNA polymerase complex"/>
    <property type="evidence" value="ECO:0007669"/>
    <property type="project" value="UniProtKB-KW"/>
</dbReference>
<dbReference type="PANTHER" id="PTHR43386:SF25">
    <property type="entry name" value="PEPTIDE ABC TRANSPORTER PERMEASE PROTEIN"/>
    <property type="match status" value="1"/>
</dbReference>
<dbReference type="EMBL" id="BMXS01000018">
    <property type="protein sequence ID" value="GGY01427.1"/>
    <property type="molecule type" value="Genomic_DNA"/>
</dbReference>
<keyword evidence="3" id="KW-1003">Cell membrane</keyword>
<gene>
    <name evidence="10" type="ORF">GCM10007160_31610</name>
</gene>
<evidence type="ECO:0000256" key="7">
    <source>
        <dbReference type="RuleBase" id="RU363032"/>
    </source>
</evidence>
<keyword evidence="10" id="KW-0804">Transcription</keyword>
<feature type="region of interest" description="Disordered" evidence="8">
    <location>
        <begin position="1"/>
        <end position="22"/>
    </location>
</feature>
<keyword evidence="11" id="KW-1185">Reference proteome</keyword>
<dbReference type="CDD" id="cd06261">
    <property type="entry name" value="TM_PBP2"/>
    <property type="match status" value="1"/>
</dbReference>
<evidence type="ECO:0000313" key="10">
    <source>
        <dbReference type="EMBL" id="GGY01427.1"/>
    </source>
</evidence>
<dbReference type="SUPFAM" id="SSF161098">
    <property type="entry name" value="MetI-like"/>
    <property type="match status" value="1"/>
</dbReference>